<evidence type="ECO:0000256" key="1">
    <source>
        <dbReference type="SAM" id="MobiDB-lite"/>
    </source>
</evidence>
<reference evidence="2 3" key="1">
    <citation type="journal article" date="2019" name="Sci. Rep.">
        <title>Orb-weaving spider Araneus ventricosus genome elucidates the spidroin gene catalogue.</title>
        <authorList>
            <person name="Kono N."/>
            <person name="Nakamura H."/>
            <person name="Ohtoshi R."/>
            <person name="Moran D.A.P."/>
            <person name="Shinohara A."/>
            <person name="Yoshida Y."/>
            <person name="Fujiwara M."/>
            <person name="Mori M."/>
            <person name="Tomita M."/>
            <person name="Arakawa K."/>
        </authorList>
    </citation>
    <scope>NUCLEOTIDE SEQUENCE [LARGE SCALE GENOMIC DNA]</scope>
</reference>
<proteinExistence type="predicted"/>
<dbReference type="EMBL" id="BGPR01002950">
    <property type="protein sequence ID" value="GBM81479.1"/>
    <property type="molecule type" value="Genomic_DNA"/>
</dbReference>
<gene>
    <name evidence="2" type="ORF">AVEN_163633_1</name>
</gene>
<dbReference type="Proteomes" id="UP000499080">
    <property type="component" value="Unassembled WGS sequence"/>
</dbReference>
<name>A0A4Y2IW76_ARAVE</name>
<organism evidence="2 3">
    <name type="scientific">Araneus ventricosus</name>
    <name type="common">Orbweaver spider</name>
    <name type="synonym">Epeira ventricosa</name>
    <dbReference type="NCBI Taxonomy" id="182803"/>
    <lineage>
        <taxon>Eukaryota</taxon>
        <taxon>Metazoa</taxon>
        <taxon>Ecdysozoa</taxon>
        <taxon>Arthropoda</taxon>
        <taxon>Chelicerata</taxon>
        <taxon>Arachnida</taxon>
        <taxon>Araneae</taxon>
        <taxon>Araneomorphae</taxon>
        <taxon>Entelegynae</taxon>
        <taxon>Araneoidea</taxon>
        <taxon>Araneidae</taxon>
        <taxon>Araneus</taxon>
    </lineage>
</organism>
<keyword evidence="3" id="KW-1185">Reference proteome</keyword>
<feature type="region of interest" description="Disordered" evidence="1">
    <location>
        <begin position="121"/>
        <end position="152"/>
    </location>
</feature>
<accession>A0A4Y2IW76</accession>
<dbReference type="AlphaFoldDB" id="A0A4Y2IW76"/>
<comment type="caution">
    <text evidence="2">The sequence shown here is derived from an EMBL/GenBank/DDBJ whole genome shotgun (WGS) entry which is preliminary data.</text>
</comment>
<protein>
    <submittedName>
        <fullName evidence="2">Uncharacterized protein</fullName>
    </submittedName>
</protein>
<evidence type="ECO:0000313" key="3">
    <source>
        <dbReference type="Proteomes" id="UP000499080"/>
    </source>
</evidence>
<sequence>MHVLVTREMMLPQEPFQVLEQMLVAGTKIGTTSEMVKYLLTKQLQQLFCAQRYMRASVVVEQSPSDCHLFQHQKKYMGKQLLPGYDDIQTDGCHRLVRSPATNIFQTGLQKLVSRYETCLNSSQRRHQGPPVNAVPAKGRPTDMPPAASTPDGGVTDITDSPVGDTSTAVLNCLVNNVGPFVDDTKGALKVFASFFKDYPVQEAPIKLVLNALRIASGKDKKAVQAAVMNGLMQGLAALEKI</sequence>
<evidence type="ECO:0000313" key="2">
    <source>
        <dbReference type="EMBL" id="GBM81479.1"/>
    </source>
</evidence>